<feature type="region of interest" description="Disordered" evidence="1">
    <location>
        <begin position="1"/>
        <end position="37"/>
    </location>
</feature>
<evidence type="ECO:0000256" key="2">
    <source>
        <dbReference type="SAM" id="Phobius"/>
    </source>
</evidence>
<dbReference type="EMBL" id="JBHSGF010000005">
    <property type="protein sequence ID" value="MFC4555275.1"/>
    <property type="molecule type" value="Genomic_DNA"/>
</dbReference>
<feature type="transmembrane region" description="Helical" evidence="2">
    <location>
        <begin position="49"/>
        <end position="73"/>
    </location>
</feature>
<feature type="transmembrane region" description="Helical" evidence="2">
    <location>
        <begin position="184"/>
        <end position="205"/>
    </location>
</feature>
<organism evidence="3 4">
    <name type="scientific">Georgenia faecalis</name>
    <dbReference type="NCBI Taxonomy" id="2483799"/>
    <lineage>
        <taxon>Bacteria</taxon>
        <taxon>Bacillati</taxon>
        <taxon>Actinomycetota</taxon>
        <taxon>Actinomycetes</taxon>
        <taxon>Micrococcales</taxon>
        <taxon>Bogoriellaceae</taxon>
        <taxon>Georgenia</taxon>
    </lineage>
</organism>
<feature type="transmembrane region" description="Helical" evidence="2">
    <location>
        <begin position="144"/>
        <end position="164"/>
    </location>
</feature>
<protein>
    <recommendedName>
        <fullName evidence="5">FtsX-like permease family protein</fullName>
    </recommendedName>
</protein>
<reference evidence="4" key="1">
    <citation type="journal article" date="2019" name="Int. J. Syst. Evol. Microbiol.">
        <title>The Global Catalogue of Microorganisms (GCM) 10K type strain sequencing project: providing services to taxonomists for standard genome sequencing and annotation.</title>
        <authorList>
            <consortium name="The Broad Institute Genomics Platform"/>
            <consortium name="The Broad Institute Genome Sequencing Center for Infectious Disease"/>
            <person name="Wu L."/>
            <person name="Ma J."/>
        </authorList>
    </citation>
    <scope>NUCLEOTIDE SEQUENCE [LARGE SCALE GENOMIC DNA]</scope>
    <source>
        <strain evidence="4">JCM 3369</strain>
    </source>
</reference>
<feature type="transmembrane region" description="Helical" evidence="2">
    <location>
        <begin position="93"/>
        <end position="114"/>
    </location>
</feature>
<evidence type="ECO:0000313" key="3">
    <source>
        <dbReference type="EMBL" id="MFC4555275.1"/>
    </source>
</evidence>
<feature type="transmembrane region" description="Helical" evidence="2">
    <location>
        <begin position="242"/>
        <end position="261"/>
    </location>
</feature>
<dbReference type="RefSeq" id="WP_122823741.1">
    <property type="nucleotide sequence ID" value="NZ_CP033325.1"/>
</dbReference>
<keyword evidence="4" id="KW-1185">Reference proteome</keyword>
<gene>
    <name evidence="3" type="ORF">ACFO3F_08445</name>
</gene>
<name>A0ABV9D9F4_9MICO</name>
<accession>A0ABV9D9F4</accession>
<keyword evidence="2" id="KW-0812">Transmembrane</keyword>
<comment type="caution">
    <text evidence="3">The sequence shown here is derived from an EMBL/GenBank/DDBJ whole genome shotgun (WGS) entry which is preliminary data.</text>
</comment>
<sequence length="302" mass="31598">MQHHDEGLHMTTKARGTGPHGGSRKKPATDSLGRQTTGRGALARRIISIVGNTVGTVALVLGLGTVFWLLSLTARGKSISSAFPEDIGGTPTIAFPALMALVSMIALFFGQYAARGRWGTGKDSRFSSGSVTVLLRPISVGWHAALLALALVVWGLVALGPVVLDVQGRIAAEDYSEALGEMWFTANAYGALSGALAAMIGVSLVKKLTYNRSLQRHASSIQDGSPSQLRWRSVSHIWRTELGIAAVAGIALGLAPLIAHLGSLTEALPFVAVGVALLAGAIAMALNAWRSGLPVERVESYT</sequence>
<keyword evidence="2" id="KW-1133">Transmembrane helix</keyword>
<feature type="transmembrane region" description="Helical" evidence="2">
    <location>
        <begin position="267"/>
        <end position="289"/>
    </location>
</feature>
<evidence type="ECO:0000256" key="1">
    <source>
        <dbReference type="SAM" id="MobiDB-lite"/>
    </source>
</evidence>
<evidence type="ECO:0008006" key="5">
    <source>
        <dbReference type="Google" id="ProtNLM"/>
    </source>
</evidence>
<proteinExistence type="predicted"/>
<keyword evidence="2" id="KW-0472">Membrane</keyword>
<dbReference type="Proteomes" id="UP001595955">
    <property type="component" value="Unassembled WGS sequence"/>
</dbReference>
<evidence type="ECO:0000313" key="4">
    <source>
        <dbReference type="Proteomes" id="UP001595955"/>
    </source>
</evidence>